<protein>
    <recommendedName>
        <fullName evidence="2">prolyl oligopeptidase</fullName>
        <ecNumber evidence="2">3.4.21.26</ecNumber>
    </recommendedName>
</protein>
<feature type="domain" description="Peptidase S9 prolyl oligopeptidase catalytic" evidence="7">
    <location>
        <begin position="522"/>
        <end position="735"/>
    </location>
</feature>
<dbReference type="Proteomes" id="UP000437065">
    <property type="component" value="Unassembled WGS sequence"/>
</dbReference>
<feature type="domain" description="Peptidase S9A N-terminal" evidence="8">
    <location>
        <begin position="243"/>
        <end position="463"/>
    </location>
</feature>
<dbReference type="GO" id="GO:0005829">
    <property type="term" value="C:cytosol"/>
    <property type="evidence" value="ECO:0007669"/>
    <property type="project" value="TreeGrafter"/>
</dbReference>
<comment type="catalytic activity">
    <reaction evidence="1">
        <text>Hydrolysis of Pro-|-Xaa &gt;&gt; Ala-|-Xaa in oligopeptides.</text>
        <dbReference type="EC" id="3.4.21.26"/>
    </reaction>
</comment>
<organism evidence="9 10">
    <name type="scientific">Halobaculum saliterrae</name>
    <dbReference type="NCBI Taxonomy" id="2073113"/>
    <lineage>
        <taxon>Archaea</taxon>
        <taxon>Methanobacteriati</taxon>
        <taxon>Methanobacteriota</taxon>
        <taxon>Stenosarchaea group</taxon>
        <taxon>Halobacteria</taxon>
        <taxon>Halobacteriales</taxon>
        <taxon>Haloferacaceae</taxon>
        <taxon>Halobaculum</taxon>
    </lineage>
</organism>
<dbReference type="GO" id="GO:0070012">
    <property type="term" value="F:oligopeptidase activity"/>
    <property type="evidence" value="ECO:0007669"/>
    <property type="project" value="TreeGrafter"/>
</dbReference>
<dbReference type="SUPFAM" id="SSF50993">
    <property type="entry name" value="Peptidase/esterase 'gauge' domain"/>
    <property type="match status" value="1"/>
</dbReference>
<dbReference type="InterPro" id="IPR029058">
    <property type="entry name" value="AB_hydrolase_fold"/>
</dbReference>
<keyword evidence="10" id="KW-1185">Reference proteome</keyword>
<evidence type="ECO:0000256" key="5">
    <source>
        <dbReference type="ARBA" id="ARBA00022825"/>
    </source>
</evidence>
<dbReference type="InterPro" id="IPR051167">
    <property type="entry name" value="Prolyl_oligopep/macrocyclase"/>
</dbReference>
<sequence>MTDTDASGPDGPPETPRRTVTDELHGESITDPYRWLEGDDDEVREWTDAQNEYAEGVLDTPHREALADRFGSLGRVGQYGPVTPAGDRLFQEVKRPDDEQPVLYAYDGPDAVGTDEGTVLVDPNGWAGDGTVSMDWFVPGPEGAYLAYGVAEGGDEQYDVRIVDVATAEVVETVEDAGRTQGNGFAWVESGGSADADGATDADDAADTDDDDASAAPPRGFYYVTTGAAGDDGDGNDSDDADEGDAPSDGQLDKAIRYHEFGSHAAPADDHVVADEVGETTWPTLVTDGDALIAGYVEGWERSDVYGYRGDPTEADLRPVLTGVDAVFTPTIDGDRDRLLLATDHGADLSRVLAAPLDAALAGETNDPEAFDELVPETDAVLRGVELAGDRILAHYHRDASSELAILDADGERERTVELPAFPTVAGVHGASDEPEAYLTVQSFAEPPAVRRVDLDDGTTETLCRQSTEVGFDIEVSQEWFESADGTDVPAFVVRRSDVDPDGDNPALLSGYGGFRVNRTPTFDRFRLPFLAAGGVFVLATLRGGTEYGEPWHEAGRRENKQRVFDDALAVADGIAETGWADPDRIGVVGGSNGGLLVGALITQRPNRWAVALCHVPLLDMLRFHRFLLGASWTTEYGQPEEDPEAFTYIREYSPYHNAPETDYPATMFTTALGDTRVHPSHARKMTALVQERNTGDEPVILRVEDDAGHGVGKPTSMQVRENSERWGFVFERLGMGVEGEAN</sequence>
<feature type="domain" description="Peptidase S9A N-terminal" evidence="8">
    <location>
        <begin position="13"/>
        <end position="189"/>
    </location>
</feature>
<dbReference type="RefSeq" id="WP_159665560.1">
    <property type="nucleotide sequence ID" value="NZ_WUUS01000004.1"/>
</dbReference>
<proteinExistence type="predicted"/>
<dbReference type="Pfam" id="PF00326">
    <property type="entry name" value="Peptidase_S9"/>
    <property type="match status" value="1"/>
</dbReference>
<dbReference type="PANTHER" id="PTHR42881">
    <property type="entry name" value="PROLYL ENDOPEPTIDASE"/>
    <property type="match status" value="1"/>
</dbReference>
<comment type="caution">
    <text evidence="9">The sequence shown here is derived from an EMBL/GenBank/DDBJ whole genome shotgun (WGS) entry which is preliminary data.</text>
</comment>
<dbReference type="EMBL" id="WUUS01000004">
    <property type="protein sequence ID" value="MXR41358.1"/>
    <property type="molecule type" value="Genomic_DNA"/>
</dbReference>
<dbReference type="InterPro" id="IPR023302">
    <property type="entry name" value="Pept_S9A_N"/>
</dbReference>
<dbReference type="InterPro" id="IPR001375">
    <property type="entry name" value="Peptidase_S9_cat"/>
</dbReference>
<dbReference type="Pfam" id="PF02897">
    <property type="entry name" value="Peptidase_S9_N"/>
    <property type="match status" value="2"/>
</dbReference>
<feature type="compositionally biased region" description="Acidic residues" evidence="6">
    <location>
        <begin position="231"/>
        <end position="246"/>
    </location>
</feature>
<feature type="compositionally biased region" description="Acidic residues" evidence="6">
    <location>
        <begin position="198"/>
        <end position="213"/>
    </location>
</feature>
<gene>
    <name evidence="9" type="ORF">GRX01_08405</name>
</gene>
<dbReference type="GO" id="GO:0006508">
    <property type="term" value="P:proteolysis"/>
    <property type="evidence" value="ECO:0007669"/>
    <property type="project" value="UniProtKB-KW"/>
</dbReference>
<dbReference type="PANTHER" id="PTHR42881:SF2">
    <property type="entry name" value="PROLYL ENDOPEPTIDASE"/>
    <property type="match status" value="1"/>
</dbReference>
<evidence type="ECO:0000256" key="1">
    <source>
        <dbReference type="ARBA" id="ARBA00001070"/>
    </source>
</evidence>
<evidence type="ECO:0000313" key="9">
    <source>
        <dbReference type="EMBL" id="MXR41358.1"/>
    </source>
</evidence>
<name>A0A6B0SQZ1_9EURY</name>
<dbReference type="InterPro" id="IPR002470">
    <property type="entry name" value="Peptidase_S9A"/>
</dbReference>
<dbReference type="OrthoDB" id="31240at2157"/>
<dbReference type="Gene3D" id="2.130.10.120">
    <property type="entry name" value="Prolyl oligopeptidase, N-terminal domain"/>
    <property type="match status" value="1"/>
</dbReference>
<accession>A0A6B0SQZ1</accession>
<keyword evidence="5" id="KW-0720">Serine protease</keyword>
<dbReference type="PRINTS" id="PR00862">
    <property type="entry name" value="PROLIGOPTASE"/>
</dbReference>
<reference evidence="9 10" key="1">
    <citation type="submission" date="2019-12" db="EMBL/GenBank/DDBJ databases">
        <title>Isolation and characterization of three novel carbon monoxide-oxidizing members of Halobacteria from salione crusts and soils.</title>
        <authorList>
            <person name="Myers M.R."/>
            <person name="King G.M."/>
        </authorList>
    </citation>
    <scope>NUCLEOTIDE SEQUENCE [LARGE SCALE GENOMIC DNA]</scope>
    <source>
        <strain evidence="9 10">WSA2</strain>
    </source>
</reference>
<evidence type="ECO:0000259" key="8">
    <source>
        <dbReference type="Pfam" id="PF02897"/>
    </source>
</evidence>
<dbReference type="EC" id="3.4.21.26" evidence="2"/>
<evidence type="ECO:0000256" key="4">
    <source>
        <dbReference type="ARBA" id="ARBA00022801"/>
    </source>
</evidence>
<evidence type="ECO:0000259" key="7">
    <source>
        <dbReference type="Pfam" id="PF00326"/>
    </source>
</evidence>
<dbReference type="SUPFAM" id="SSF53474">
    <property type="entry name" value="alpha/beta-Hydrolases"/>
    <property type="match status" value="1"/>
</dbReference>
<dbReference type="AlphaFoldDB" id="A0A6B0SQZ1"/>
<feature type="region of interest" description="Disordered" evidence="6">
    <location>
        <begin position="181"/>
        <end position="251"/>
    </location>
</feature>
<feature type="compositionally biased region" description="Basic and acidic residues" evidence="6">
    <location>
        <begin position="15"/>
        <end position="28"/>
    </location>
</feature>
<evidence type="ECO:0000256" key="2">
    <source>
        <dbReference type="ARBA" id="ARBA00011897"/>
    </source>
</evidence>
<dbReference type="Gene3D" id="3.40.50.1820">
    <property type="entry name" value="alpha/beta hydrolase"/>
    <property type="match status" value="1"/>
</dbReference>
<dbReference type="GO" id="GO:0004252">
    <property type="term" value="F:serine-type endopeptidase activity"/>
    <property type="evidence" value="ECO:0007669"/>
    <property type="project" value="UniProtKB-EC"/>
</dbReference>
<evidence type="ECO:0000256" key="6">
    <source>
        <dbReference type="SAM" id="MobiDB-lite"/>
    </source>
</evidence>
<evidence type="ECO:0000256" key="3">
    <source>
        <dbReference type="ARBA" id="ARBA00022670"/>
    </source>
</evidence>
<feature type="region of interest" description="Disordered" evidence="6">
    <location>
        <begin position="1"/>
        <end position="34"/>
    </location>
</feature>
<keyword evidence="4" id="KW-0378">Hydrolase</keyword>
<evidence type="ECO:0000313" key="10">
    <source>
        <dbReference type="Proteomes" id="UP000437065"/>
    </source>
</evidence>
<keyword evidence="3" id="KW-0645">Protease</keyword>